<comment type="caution">
    <text evidence="1">The sequence shown here is derived from an EMBL/GenBank/DDBJ whole genome shotgun (WGS) entry which is preliminary data.</text>
</comment>
<name>A0ABD3A8U5_9GENT</name>
<organism evidence="1 2">
    <name type="scientific">Cinchona calisaya</name>
    <dbReference type="NCBI Taxonomy" id="153742"/>
    <lineage>
        <taxon>Eukaryota</taxon>
        <taxon>Viridiplantae</taxon>
        <taxon>Streptophyta</taxon>
        <taxon>Embryophyta</taxon>
        <taxon>Tracheophyta</taxon>
        <taxon>Spermatophyta</taxon>
        <taxon>Magnoliopsida</taxon>
        <taxon>eudicotyledons</taxon>
        <taxon>Gunneridae</taxon>
        <taxon>Pentapetalae</taxon>
        <taxon>asterids</taxon>
        <taxon>lamiids</taxon>
        <taxon>Gentianales</taxon>
        <taxon>Rubiaceae</taxon>
        <taxon>Cinchonoideae</taxon>
        <taxon>Cinchoneae</taxon>
        <taxon>Cinchona</taxon>
    </lineage>
</organism>
<evidence type="ECO:0000313" key="2">
    <source>
        <dbReference type="Proteomes" id="UP001630127"/>
    </source>
</evidence>
<dbReference type="Proteomes" id="UP001630127">
    <property type="component" value="Unassembled WGS sequence"/>
</dbReference>
<evidence type="ECO:0008006" key="3">
    <source>
        <dbReference type="Google" id="ProtNLM"/>
    </source>
</evidence>
<dbReference type="EMBL" id="JBJUIK010000005">
    <property type="protein sequence ID" value="KAL3528132.1"/>
    <property type="molecule type" value="Genomic_DNA"/>
</dbReference>
<keyword evidence="2" id="KW-1185">Reference proteome</keyword>
<sequence>MAQGNKISLAPAVLGFMYHKLSEIYTNKEGPDTMNAPFPIHLLVGWLREHIQTLYRRRTVWDFFRNYPLLARQSGVLPEKITISHAWLVFRSKQHVEYYSNPLEQLKDTKFLDTDELSLYNFEYLLSLRYTSLPTKAQTRLFCSNTHARFLIPSVDHMDDRTWWSSQVSSNEPVLVIKEIKGIPIGSFKGVLKLADCGNTIDLESPDSVNASKMNNLCKAILYHDGKQVKIKARRLNRVILDSDPRQTVVNWFPERVHQTFDLVEKISSQEKFVEDVDYEDVEILSLKLSNHLKNLQD</sequence>
<reference evidence="1 2" key="1">
    <citation type="submission" date="2024-11" db="EMBL/GenBank/DDBJ databases">
        <title>A near-complete genome assembly of Cinchona calisaya.</title>
        <authorList>
            <person name="Lian D.C."/>
            <person name="Zhao X.W."/>
            <person name="Wei L."/>
        </authorList>
    </citation>
    <scope>NUCLEOTIDE SEQUENCE [LARGE SCALE GENOMIC DNA]</scope>
    <source>
        <tissue evidence="1">Nenye</tissue>
    </source>
</reference>
<accession>A0ABD3A8U5</accession>
<evidence type="ECO:0000313" key="1">
    <source>
        <dbReference type="EMBL" id="KAL3528132.1"/>
    </source>
</evidence>
<proteinExistence type="predicted"/>
<gene>
    <name evidence="1" type="ORF">ACH5RR_012788</name>
</gene>
<dbReference type="AlphaFoldDB" id="A0ABD3A8U5"/>
<protein>
    <recommendedName>
        <fullName evidence="3">Aminotransferase-like plant mobile domain-containing protein</fullName>
    </recommendedName>
</protein>